<feature type="transmembrane region" description="Helical" evidence="1">
    <location>
        <begin position="279"/>
        <end position="299"/>
    </location>
</feature>
<keyword evidence="1" id="KW-0812">Transmembrane</keyword>
<keyword evidence="4" id="KW-1185">Reference proteome</keyword>
<proteinExistence type="predicted"/>
<keyword evidence="1" id="KW-0472">Membrane</keyword>
<dbReference type="EMBL" id="CP141769">
    <property type="protein sequence ID" value="WRS38310.1"/>
    <property type="molecule type" value="Genomic_DNA"/>
</dbReference>
<organism evidence="3 4">
    <name type="scientific">Thiobacillus sedimenti</name>
    <dbReference type="NCBI Taxonomy" id="3110231"/>
    <lineage>
        <taxon>Bacteria</taxon>
        <taxon>Pseudomonadati</taxon>
        <taxon>Pseudomonadota</taxon>
        <taxon>Betaproteobacteria</taxon>
        <taxon>Nitrosomonadales</taxon>
        <taxon>Thiobacillaceae</taxon>
        <taxon>Thiobacillus</taxon>
    </lineage>
</organism>
<dbReference type="PROSITE" id="PS50222">
    <property type="entry name" value="EF_HAND_2"/>
    <property type="match status" value="1"/>
</dbReference>
<evidence type="ECO:0000259" key="2">
    <source>
        <dbReference type="PROSITE" id="PS50222"/>
    </source>
</evidence>
<evidence type="ECO:0000313" key="3">
    <source>
        <dbReference type="EMBL" id="WRS38310.1"/>
    </source>
</evidence>
<name>A0ABZ1CG06_9PROT</name>
<protein>
    <recommendedName>
        <fullName evidence="2">EF-hand domain-containing protein</fullName>
    </recommendedName>
</protein>
<sequence>MFTPDRTAEWRHDYANFALGGGNLLLLLLGLKLQSAIGWNVSVALVGLTSFWAWFANLKRYRTVADTPTSRVASAPQGYVELAGHGRQPPGEGLVSPVSGLPCLWYRYRIERKNGDRWEQVESGVSHDTFGMSDGSGSVLVDPEGAEILTSHKQVLHQDGFRKTEWTLIEGEPLYVIGEHVTLGGPNAVLDKNADLAALLAEWKADKTALLARFDQNRDGEIDLDEWERVRQTASDEVDRAHLDIRLKDPIHLIRKPAQGRPYLIANRETTAVVRHYRLWSWLHLGLTMSAVIGLVLIGSTA</sequence>
<feature type="transmembrane region" description="Helical" evidence="1">
    <location>
        <begin position="37"/>
        <end position="55"/>
    </location>
</feature>
<evidence type="ECO:0000256" key="1">
    <source>
        <dbReference type="SAM" id="Phobius"/>
    </source>
</evidence>
<feature type="domain" description="EF-hand" evidence="2">
    <location>
        <begin position="202"/>
        <end position="237"/>
    </location>
</feature>
<dbReference type="RefSeq" id="WP_324778839.1">
    <property type="nucleotide sequence ID" value="NZ_CP141769.1"/>
</dbReference>
<feature type="transmembrane region" description="Helical" evidence="1">
    <location>
        <begin position="12"/>
        <end position="31"/>
    </location>
</feature>
<accession>A0ABZ1CG06</accession>
<dbReference type="Proteomes" id="UP001334732">
    <property type="component" value="Chromosome"/>
</dbReference>
<dbReference type="InterPro" id="IPR002048">
    <property type="entry name" value="EF_hand_dom"/>
</dbReference>
<dbReference type="InterPro" id="IPR018247">
    <property type="entry name" value="EF_Hand_1_Ca_BS"/>
</dbReference>
<keyword evidence="1" id="KW-1133">Transmembrane helix</keyword>
<dbReference type="PROSITE" id="PS00018">
    <property type="entry name" value="EF_HAND_1"/>
    <property type="match status" value="1"/>
</dbReference>
<evidence type="ECO:0000313" key="4">
    <source>
        <dbReference type="Proteomes" id="UP001334732"/>
    </source>
</evidence>
<gene>
    <name evidence="3" type="ORF">VA613_09860</name>
</gene>
<reference evidence="3 4" key="1">
    <citation type="submission" date="2023-12" db="EMBL/GenBank/DDBJ databases">
        <title>Thiobacillus sedimentum sp. nov., a chemolithoautotrophic sulfur-oxidizing bacterium isolated from freshwater sediment.</title>
        <authorList>
            <person name="Luo J."/>
            <person name="Dai C."/>
        </authorList>
    </citation>
    <scope>NUCLEOTIDE SEQUENCE [LARGE SCALE GENOMIC DNA]</scope>
    <source>
        <strain evidence="3 4">SCUT-2</strain>
    </source>
</reference>